<evidence type="ECO:0000313" key="2">
    <source>
        <dbReference type="Proteomes" id="UP000466396"/>
    </source>
</evidence>
<accession>A0A1X1YNE6</accession>
<name>A0A1X1YNE6_9MYCO</name>
<gene>
    <name evidence="1" type="ORF">MLAC_34330</name>
</gene>
<dbReference type="EMBL" id="AP022581">
    <property type="protein sequence ID" value="BBX98139.1"/>
    <property type="molecule type" value="Genomic_DNA"/>
</dbReference>
<sequence>MSFVITTPELMGAAAHDLAGIGSAINAADAAAAAPPPRCCADGTAGSGGLLLGIPGAHGLTNVLA</sequence>
<reference evidence="1 2" key="1">
    <citation type="journal article" date="2019" name="Emerg. Microbes Infect.">
        <title>Comprehensive subspecies identification of 175 nontuberculous mycobacteria species based on 7547 genomic profiles.</title>
        <authorList>
            <person name="Matsumoto Y."/>
            <person name="Kinjo T."/>
            <person name="Motooka D."/>
            <person name="Nabeya D."/>
            <person name="Jung N."/>
            <person name="Uechi K."/>
            <person name="Horii T."/>
            <person name="Iida T."/>
            <person name="Fujita J."/>
            <person name="Nakamura S."/>
        </authorList>
    </citation>
    <scope>NUCLEOTIDE SEQUENCE [LARGE SCALE GENOMIC DNA]</scope>
    <source>
        <strain evidence="1 2">JCM 15657</strain>
    </source>
</reference>
<dbReference type="Pfam" id="PF00934">
    <property type="entry name" value="PE"/>
    <property type="match status" value="1"/>
</dbReference>
<organism evidence="1 2">
    <name type="scientific">Mycobacterium lacus</name>
    <dbReference type="NCBI Taxonomy" id="169765"/>
    <lineage>
        <taxon>Bacteria</taxon>
        <taxon>Bacillati</taxon>
        <taxon>Actinomycetota</taxon>
        <taxon>Actinomycetes</taxon>
        <taxon>Mycobacteriales</taxon>
        <taxon>Mycobacteriaceae</taxon>
        <taxon>Mycobacterium</taxon>
    </lineage>
</organism>
<evidence type="ECO:0000313" key="1">
    <source>
        <dbReference type="EMBL" id="BBX98139.1"/>
    </source>
</evidence>
<protein>
    <submittedName>
        <fullName evidence="1">Uncharacterized protein</fullName>
    </submittedName>
</protein>
<dbReference type="STRING" id="169765.AWC15_14960"/>
<dbReference type="Gene3D" id="1.10.287.850">
    <property type="entry name" value="HP0062-like domain"/>
    <property type="match status" value="1"/>
</dbReference>
<proteinExistence type="predicted"/>
<dbReference type="InterPro" id="IPR000084">
    <property type="entry name" value="PE-PGRS_N"/>
</dbReference>
<dbReference type="KEGG" id="mlj:MLAC_34330"/>
<dbReference type="RefSeq" id="WP_085157794.1">
    <property type="nucleotide sequence ID" value="NZ_AP022581.1"/>
</dbReference>
<dbReference type="InterPro" id="IPR038332">
    <property type="entry name" value="PPE_sf"/>
</dbReference>
<dbReference type="AlphaFoldDB" id="A0A1X1YNE6"/>
<dbReference type="Proteomes" id="UP000466396">
    <property type="component" value="Chromosome"/>
</dbReference>
<dbReference type="SUPFAM" id="SSF140459">
    <property type="entry name" value="PE/PPE dimer-like"/>
    <property type="match status" value="1"/>
</dbReference>
<keyword evidence="2" id="KW-1185">Reference proteome</keyword>